<sequence length="151" mass="17134">MVVYPQSLPMPLREGYGFQPVSPLRRSNKVSGRSVQRRLYRSVPTVAAVRWIFSDAQALAFEAWFEEQLVSGSKWFECPLKVPGGIGTYKARFVDIYEGPTLVGQSNWSFSANLELWERPIIKGEWGNFPDFIAGSPIIDLAVNKQWPKPK</sequence>
<gene>
    <name evidence="1" type="ORF">B8W72_16060</name>
</gene>
<dbReference type="RefSeq" id="WP_086976740.1">
    <property type="nucleotide sequence ID" value="NZ_JADUCP010000046.1"/>
</dbReference>
<name>A0A1Y3KYD8_PSEPU</name>
<dbReference type="Proteomes" id="UP000196082">
    <property type="component" value="Unassembled WGS sequence"/>
</dbReference>
<evidence type="ECO:0000313" key="2">
    <source>
        <dbReference type="Proteomes" id="UP000196082"/>
    </source>
</evidence>
<proteinExistence type="predicted"/>
<dbReference type="EMBL" id="NFSB01000079">
    <property type="protein sequence ID" value="OUM30917.1"/>
    <property type="molecule type" value="Genomic_DNA"/>
</dbReference>
<accession>A0A1Y3KYD8</accession>
<dbReference type="AlphaFoldDB" id="A0A1Y3KYD8"/>
<protein>
    <submittedName>
        <fullName evidence="1">Uncharacterized protein</fullName>
    </submittedName>
</protein>
<comment type="caution">
    <text evidence="1">The sequence shown here is derived from an EMBL/GenBank/DDBJ whole genome shotgun (WGS) entry which is preliminary data.</text>
</comment>
<evidence type="ECO:0000313" key="1">
    <source>
        <dbReference type="EMBL" id="OUM30917.1"/>
    </source>
</evidence>
<organism evidence="1 2">
    <name type="scientific">Pseudomonas putida</name>
    <name type="common">Arthrobacter siderocapsulatus</name>
    <dbReference type="NCBI Taxonomy" id="303"/>
    <lineage>
        <taxon>Bacteria</taxon>
        <taxon>Pseudomonadati</taxon>
        <taxon>Pseudomonadota</taxon>
        <taxon>Gammaproteobacteria</taxon>
        <taxon>Pseudomonadales</taxon>
        <taxon>Pseudomonadaceae</taxon>
        <taxon>Pseudomonas</taxon>
    </lineage>
</organism>
<reference evidence="1 2" key="1">
    <citation type="submission" date="2017-05" db="EMBL/GenBank/DDBJ databases">
        <title>Whole genome sequence of Pseudomonas putida isolate 1312 commercialized as a biostimulant.</title>
        <authorList>
            <person name="Crovadore J."/>
            <person name="Blanc P."/>
            <person name="Chablais R."/>
            <person name="Cochard B."/>
            <person name="Grizard D."/>
            <person name="Lefort F."/>
        </authorList>
    </citation>
    <scope>NUCLEOTIDE SEQUENCE [LARGE SCALE GENOMIC DNA]</scope>
    <source>
        <strain evidence="1 2">1312</strain>
    </source>
</reference>